<accession>A0ABN2UTJ7</accession>
<organism evidence="2 3">
    <name type="scientific">Agromyces tropicus</name>
    <dbReference type="NCBI Taxonomy" id="555371"/>
    <lineage>
        <taxon>Bacteria</taxon>
        <taxon>Bacillati</taxon>
        <taxon>Actinomycetota</taxon>
        <taxon>Actinomycetes</taxon>
        <taxon>Micrococcales</taxon>
        <taxon>Microbacteriaceae</taxon>
        <taxon>Agromyces</taxon>
    </lineage>
</organism>
<evidence type="ECO:0000256" key="1">
    <source>
        <dbReference type="SAM" id="Phobius"/>
    </source>
</evidence>
<evidence type="ECO:0000313" key="2">
    <source>
        <dbReference type="EMBL" id="GAA2042571.1"/>
    </source>
</evidence>
<keyword evidence="1" id="KW-1133">Transmembrane helix</keyword>
<name>A0ABN2UTJ7_9MICO</name>
<evidence type="ECO:0000313" key="3">
    <source>
        <dbReference type="Proteomes" id="UP001501196"/>
    </source>
</evidence>
<dbReference type="RefSeq" id="WP_344376499.1">
    <property type="nucleotide sequence ID" value="NZ_BAAAPW010000005.1"/>
</dbReference>
<protein>
    <submittedName>
        <fullName evidence="2">Uncharacterized protein</fullName>
    </submittedName>
</protein>
<comment type="caution">
    <text evidence="2">The sequence shown here is derived from an EMBL/GenBank/DDBJ whole genome shotgun (WGS) entry which is preliminary data.</text>
</comment>
<keyword evidence="3" id="KW-1185">Reference proteome</keyword>
<proteinExistence type="predicted"/>
<dbReference type="EMBL" id="BAAAPW010000005">
    <property type="protein sequence ID" value="GAA2042571.1"/>
    <property type="molecule type" value="Genomic_DNA"/>
</dbReference>
<dbReference type="Proteomes" id="UP001501196">
    <property type="component" value="Unassembled WGS sequence"/>
</dbReference>
<feature type="transmembrane region" description="Helical" evidence="1">
    <location>
        <begin position="21"/>
        <end position="48"/>
    </location>
</feature>
<reference evidence="2 3" key="1">
    <citation type="journal article" date="2019" name="Int. J. Syst. Evol. Microbiol.">
        <title>The Global Catalogue of Microorganisms (GCM) 10K type strain sequencing project: providing services to taxonomists for standard genome sequencing and annotation.</title>
        <authorList>
            <consortium name="The Broad Institute Genomics Platform"/>
            <consortium name="The Broad Institute Genome Sequencing Center for Infectious Disease"/>
            <person name="Wu L."/>
            <person name="Ma J."/>
        </authorList>
    </citation>
    <scope>NUCLEOTIDE SEQUENCE [LARGE SCALE GENOMIC DNA]</scope>
    <source>
        <strain evidence="2 3">JCM 15672</strain>
    </source>
</reference>
<keyword evidence="1" id="KW-0812">Transmembrane</keyword>
<sequence>MTSTPSKPNPRRPLGESKATLFGTALLLVMAGLVVAAGAILAVAAVVLGDTAMQLP</sequence>
<keyword evidence="1" id="KW-0472">Membrane</keyword>
<gene>
    <name evidence="2" type="ORF">GCM10009819_31270</name>
</gene>